<dbReference type="PANTHER" id="PTHR33908:SF3">
    <property type="entry name" value="UNDECAPRENYL PHOSPHATE-ALPHA-4-AMINO-4-DEOXY-L-ARABINOSE ARABINOSYL TRANSFERASE"/>
    <property type="match status" value="1"/>
</dbReference>
<dbReference type="InterPro" id="IPR050297">
    <property type="entry name" value="LipidA_mod_glycosyltrf_83"/>
</dbReference>
<feature type="domain" description="Glycosyltransferase RgtA/B/C/D-like" evidence="9">
    <location>
        <begin position="60"/>
        <end position="215"/>
    </location>
</feature>
<evidence type="ECO:0000259" key="9">
    <source>
        <dbReference type="Pfam" id="PF13231"/>
    </source>
</evidence>
<comment type="subcellular location">
    <subcellularLocation>
        <location evidence="1">Cell membrane</location>
        <topology evidence="1">Multi-pass membrane protein</topology>
    </subcellularLocation>
</comment>
<keyword evidence="7 8" id="KW-0472">Membrane</keyword>
<feature type="transmembrane region" description="Helical" evidence="8">
    <location>
        <begin position="290"/>
        <end position="307"/>
    </location>
</feature>
<gene>
    <name evidence="10" type="ORF">GWK41_07755</name>
</gene>
<feature type="transmembrane region" description="Helical" evidence="8">
    <location>
        <begin position="158"/>
        <end position="191"/>
    </location>
</feature>
<dbReference type="Proteomes" id="UP000772812">
    <property type="component" value="Unassembled WGS sequence"/>
</dbReference>
<protein>
    <submittedName>
        <fullName evidence="10">Glycosyltransferase family 39 protein</fullName>
    </submittedName>
</protein>
<evidence type="ECO:0000256" key="6">
    <source>
        <dbReference type="ARBA" id="ARBA00022989"/>
    </source>
</evidence>
<feature type="transmembrane region" description="Helical" evidence="8">
    <location>
        <begin position="7"/>
        <end position="28"/>
    </location>
</feature>
<feature type="transmembrane region" description="Helical" evidence="8">
    <location>
        <begin position="401"/>
        <end position="421"/>
    </location>
</feature>
<evidence type="ECO:0000256" key="8">
    <source>
        <dbReference type="SAM" id="Phobius"/>
    </source>
</evidence>
<accession>A0ABS1GJG2</accession>
<feature type="transmembrane region" description="Helical" evidence="8">
    <location>
        <begin position="88"/>
        <end position="106"/>
    </location>
</feature>
<keyword evidence="4" id="KW-0808">Transferase</keyword>
<keyword evidence="11" id="KW-1185">Reference proteome</keyword>
<reference evidence="10 11" key="1">
    <citation type="journal article" date="2021" name="Syst. Appl. Microbiol.">
        <title>Persephonella atlantica sp. nov.: How to adapt to physico-chemical gradients in high temperature hydrothermal habitats.</title>
        <authorList>
            <person name="Francois D.X."/>
            <person name="Godfroy A."/>
            <person name="Mathien C."/>
            <person name="Aube J."/>
            <person name="Cathalot C."/>
            <person name="Lesongeur F."/>
            <person name="L'Haridon S."/>
            <person name="Philippon X."/>
            <person name="Roussel E.G."/>
        </authorList>
    </citation>
    <scope>NUCLEOTIDE SEQUENCE [LARGE SCALE GENOMIC DNA]</scope>
    <source>
        <strain evidence="10 11">MO1340</strain>
    </source>
</reference>
<feature type="transmembrane region" description="Helical" evidence="8">
    <location>
        <begin position="342"/>
        <end position="363"/>
    </location>
</feature>
<keyword evidence="2" id="KW-1003">Cell membrane</keyword>
<sequence length="520" mass="60301">MPLVWKGLFVFIVSLIIFSANIGGLFIYSLDEAKNAECAREMLERKDFVVPTFNYQLRTDKPPLHYYFMMLSYSIFGVNEFSARFFSAVFGALTVLITFIFAYRYFGEKVAFLSFIVLISSIHLSIQFHMAVPDPYLIFMINASLFSFYVAVKERKSAFVYLFYLFMGLGVLSKGPVAVVLPLAVAFLYLAVSRNFSLETVRFFRPVQGILITALVSVPWYLAVYIKTEGKWIYEFIFKHNIHRFSQPMEGHGGIFLITFLFVFVGMLPFSVFIVQTLKKVWNDRKNDSLKFLMVFAGTYILFFALSKTKLPNYTVPAYPPLAIMIGYYLSQINRSKVQSVISSVIFYIFITVGVVIGLYIGIKNEPPISDLYYLSLWFLILTVGGALAAVFFFKRNYQMGIISLSAFSVFMIFVFFYIAFPPVDRRNPVMQMLPLIEKNSRVRYYHSFNPAFVFYLKKEIKPVKKSELSQFLNRKERVYIITRKKYLKDFKDISNSYVLKVVKDLFEKKHSALVSNRKD</sequence>
<feature type="transmembrane region" description="Helical" evidence="8">
    <location>
        <begin position="255"/>
        <end position="278"/>
    </location>
</feature>
<evidence type="ECO:0000256" key="2">
    <source>
        <dbReference type="ARBA" id="ARBA00022475"/>
    </source>
</evidence>
<dbReference type="Pfam" id="PF13231">
    <property type="entry name" value="PMT_2"/>
    <property type="match status" value="1"/>
</dbReference>
<organism evidence="10 11">
    <name type="scientific">Persephonella atlantica</name>
    <dbReference type="NCBI Taxonomy" id="2699429"/>
    <lineage>
        <taxon>Bacteria</taxon>
        <taxon>Pseudomonadati</taxon>
        <taxon>Aquificota</taxon>
        <taxon>Aquificia</taxon>
        <taxon>Aquificales</taxon>
        <taxon>Hydrogenothermaceae</taxon>
        <taxon>Persephonella</taxon>
    </lineage>
</organism>
<dbReference type="EMBL" id="JAACYA010000002">
    <property type="protein sequence ID" value="MBK3332961.1"/>
    <property type="molecule type" value="Genomic_DNA"/>
</dbReference>
<keyword evidence="3" id="KW-0328">Glycosyltransferase</keyword>
<evidence type="ECO:0000256" key="5">
    <source>
        <dbReference type="ARBA" id="ARBA00022692"/>
    </source>
</evidence>
<dbReference type="InterPro" id="IPR038731">
    <property type="entry name" value="RgtA/B/C-like"/>
</dbReference>
<keyword evidence="6 8" id="KW-1133">Transmembrane helix</keyword>
<dbReference type="PANTHER" id="PTHR33908">
    <property type="entry name" value="MANNOSYLTRANSFERASE YKCB-RELATED"/>
    <property type="match status" value="1"/>
</dbReference>
<keyword evidence="5 8" id="KW-0812">Transmembrane</keyword>
<name>A0ABS1GJG2_9AQUI</name>
<feature type="transmembrane region" description="Helical" evidence="8">
    <location>
        <begin position="203"/>
        <end position="222"/>
    </location>
</feature>
<evidence type="ECO:0000256" key="1">
    <source>
        <dbReference type="ARBA" id="ARBA00004651"/>
    </source>
</evidence>
<feature type="transmembrane region" description="Helical" evidence="8">
    <location>
        <begin position="375"/>
        <end position="394"/>
    </location>
</feature>
<evidence type="ECO:0000256" key="4">
    <source>
        <dbReference type="ARBA" id="ARBA00022679"/>
    </source>
</evidence>
<evidence type="ECO:0000256" key="7">
    <source>
        <dbReference type="ARBA" id="ARBA00023136"/>
    </source>
</evidence>
<feature type="transmembrane region" description="Helical" evidence="8">
    <location>
        <begin position="136"/>
        <end position="152"/>
    </location>
</feature>
<feature type="transmembrane region" description="Helical" evidence="8">
    <location>
        <begin position="112"/>
        <end position="129"/>
    </location>
</feature>
<evidence type="ECO:0000313" key="10">
    <source>
        <dbReference type="EMBL" id="MBK3332961.1"/>
    </source>
</evidence>
<evidence type="ECO:0000256" key="3">
    <source>
        <dbReference type="ARBA" id="ARBA00022676"/>
    </source>
</evidence>
<comment type="caution">
    <text evidence="10">The sequence shown here is derived from an EMBL/GenBank/DDBJ whole genome shotgun (WGS) entry which is preliminary data.</text>
</comment>
<evidence type="ECO:0000313" key="11">
    <source>
        <dbReference type="Proteomes" id="UP000772812"/>
    </source>
</evidence>
<proteinExistence type="predicted"/>